<evidence type="ECO:0000256" key="6">
    <source>
        <dbReference type="PIRNR" id="PIRNR009415"/>
    </source>
</evidence>
<evidence type="ECO:0000259" key="7">
    <source>
        <dbReference type="Pfam" id="PF02268"/>
    </source>
</evidence>
<dbReference type="AlphaFoldDB" id="A0A0U2VDD4"/>
<accession>A0A0U2VDD4</accession>
<dbReference type="InterPro" id="IPR015872">
    <property type="entry name" value="TFIIA_gsu_N"/>
</dbReference>
<reference evidence="9" key="1">
    <citation type="journal article" date="2015" name="Sci. Rep.">
        <title>Spliced leader RNA trans-splicing discovered in copepods.</title>
        <authorList>
            <person name="Yang F."/>
            <person name="Xu D."/>
            <person name="Zhuang Y."/>
            <person name="Yi X."/>
            <person name="Huang Y."/>
            <person name="Chen H."/>
            <person name="Lin S."/>
            <person name="Campbell D.A."/>
            <person name="Sturm N.R."/>
            <person name="Liu G."/>
            <person name="Zhang H."/>
        </authorList>
    </citation>
    <scope>NUCLEOTIDE SEQUENCE</scope>
</reference>
<dbReference type="EMBL" id="KT755192">
    <property type="protein sequence ID" value="ALS05026.1"/>
    <property type="molecule type" value="mRNA"/>
</dbReference>
<dbReference type="GO" id="GO:0003743">
    <property type="term" value="F:translation initiation factor activity"/>
    <property type="evidence" value="ECO:0007669"/>
    <property type="project" value="UniProtKB-KW"/>
</dbReference>
<dbReference type="InterPro" id="IPR003194">
    <property type="entry name" value="TFIIA_gsu"/>
</dbReference>
<evidence type="ECO:0000259" key="8">
    <source>
        <dbReference type="Pfam" id="PF02751"/>
    </source>
</evidence>
<keyword evidence="9" id="KW-0648">Protein biosynthesis</keyword>
<evidence type="ECO:0000256" key="2">
    <source>
        <dbReference type="ARBA" id="ARBA00007675"/>
    </source>
</evidence>
<dbReference type="Gene3D" id="1.10.287.190">
    <property type="entry name" value="Transcription factor IIA gamma subunit, alpha-helical domain"/>
    <property type="match status" value="1"/>
</dbReference>
<evidence type="ECO:0000256" key="1">
    <source>
        <dbReference type="ARBA" id="ARBA00004123"/>
    </source>
</evidence>
<comment type="subcellular location">
    <subcellularLocation>
        <location evidence="1 6">Nucleus</location>
    </subcellularLocation>
</comment>
<comment type="function">
    <text evidence="6">TFIIA is a component of the transcription machinery of RNA polymerase II and plays an important role in transcriptional activation.</text>
</comment>
<evidence type="ECO:0000313" key="9">
    <source>
        <dbReference type="EMBL" id="ALS05026.1"/>
    </source>
</evidence>
<dbReference type="CDD" id="cd10014">
    <property type="entry name" value="TFIIA_gamma_C"/>
    <property type="match status" value="1"/>
</dbReference>
<dbReference type="PANTHER" id="PTHR10966">
    <property type="entry name" value="TRANSCRIPTION INITIATION FACTOR IIA SUBUNIT 2"/>
    <property type="match status" value="1"/>
</dbReference>
<protein>
    <recommendedName>
        <fullName evidence="6">Transcription initiation factor IIA subunit 2</fullName>
    </recommendedName>
</protein>
<organism evidence="9">
    <name type="scientific">Centropages dorsispinatus</name>
    <dbReference type="NCBI Taxonomy" id="1239308"/>
    <lineage>
        <taxon>Eukaryota</taxon>
        <taxon>Metazoa</taxon>
        <taxon>Ecdysozoa</taxon>
        <taxon>Arthropoda</taxon>
        <taxon>Crustacea</taxon>
        <taxon>Multicrustacea</taxon>
        <taxon>Hexanauplia</taxon>
        <taxon>Copepoda</taxon>
        <taxon>Calanoida</taxon>
        <taxon>Centropagidae</taxon>
        <taxon>Centropages</taxon>
    </lineage>
</organism>
<proteinExistence type="evidence at transcript level"/>
<keyword evidence="3 6" id="KW-0805">Transcription regulation</keyword>
<dbReference type="InterPro" id="IPR009083">
    <property type="entry name" value="TFIIA_a-hlx"/>
</dbReference>
<dbReference type="InterPro" id="IPR015871">
    <property type="entry name" value="TFIIA_gsu_C"/>
</dbReference>
<dbReference type="Pfam" id="PF02751">
    <property type="entry name" value="TFIIA_gamma_C"/>
    <property type="match status" value="1"/>
</dbReference>
<dbReference type="SUPFAM" id="SSF47396">
    <property type="entry name" value="Transcription factor IIA (TFIIA), alpha-helical domain"/>
    <property type="match status" value="1"/>
</dbReference>
<dbReference type="Gene3D" id="2.30.18.10">
    <property type="entry name" value="Transcription factor IIA (TFIIA), beta-barrel domain"/>
    <property type="match status" value="1"/>
</dbReference>
<sequence length="110" mass="12702">MSHTFYQGTRIGQALKEALEEMEEYEQISPSAKRMIIRKFDDVICDTLENKVDQSLILRADRLWSFRFCDSAWQLLLKNVEFLTNSGNLVASVNGKVKIVACDARKSDRR</sequence>
<comment type="similarity">
    <text evidence="2 6">Belongs to the TFIIA subunit 2 family.</text>
</comment>
<feature type="domain" description="Transcription initiation factor IIA gamma subunit C-terminal" evidence="8">
    <location>
        <begin position="62"/>
        <end position="104"/>
    </location>
</feature>
<dbReference type="GO" id="GO:0006367">
    <property type="term" value="P:transcription initiation at RNA polymerase II promoter"/>
    <property type="evidence" value="ECO:0007669"/>
    <property type="project" value="InterPro"/>
</dbReference>
<keyword evidence="5 6" id="KW-0539">Nucleus</keyword>
<dbReference type="SUPFAM" id="SSF50784">
    <property type="entry name" value="Transcription factor IIA (TFIIA), beta-barrel domain"/>
    <property type="match status" value="1"/>
</dbReference>
<dbReference type="Pfam" id="PF02268">
    <property type="entry name" value="TFIIA_gamma_N"/>
    <property type="match status" value="1"/>
</dbReference>
<evidence type="ECO:0000256" key="4">
    <source>
        <dbReference type="ARBA" id="ARBA00023163"/>
    </source>
</evidence>
<evidence type="ECO:0000256" key="5">
    <source>
        <dbReference type="ARBA" id="ARBA00023242"/>
    </source>
</evidence>
<name>A0A0U2VDD4_9MAXI</name>
<dbReference type="PIRSF" id="PIRSF009415">
    <property type="entry name" value="Hum_TFIIA_gamma"/>
    <property type="match status" value="1"/>
</dbReference>
<dbReference type="GO" id="GO:0005672">
    <property type="term" value="C:transcription factor TFIIA complex"/>
    <property type="evidence" value="ECO:0007669"/>
    <property type="project" value="InterPro"/>
</dbReference>
<evidence type="ECO:0000256" key="3">
    <source>
        <dbReference type="ARBA" id="ARBA00023015"/>
    </source>
</evidence>
<dbReference type="InterPro" id="IPR009088">
    <property type="entry name" value="TFIIA_b-brl"/>
</dbReference>
<keyword evidence="4 6" id="KW-0804">Transcription</keyword>
<keyword evidence="9" id="KW-0396">Initiation factor</keyword>
<feature type="domain" description="Transcription initiation factor IIA gamma subunit N-terminal" evidence="7">
    <location>
        <begin position="3"/>
        <end position="48"/>
    </location>
</feature>